<dbReference type="InterPro" id="IPR010390">
    <property type="entry name" value="ABC-2_transporter-like"/>
</dbReference>
<evidence type="ECO:0000313" key="2">
    <source>
        <dbReference type="EMBL" id="MBW7477707.1"/>
    </source>
</evidence>
<name>A0ABS7DCP2_9BACL</name>
<feature type="transmembrane region" description="Helical" evidence="1">
    <location>
        <begin position="114"/>
        <end position="135"/>
    </location>
</feature>
<accession>A0ABS7DCP2</accession>
<evidence type="ECO:0000256" key="1">
    <source>
        <dbReference type="SAM" id="Phobius"/>
    </source>
</evidence>
<sequence>MSGAAAFWRKYGVLFKTDWAIMMIYRSETLIWMVGAFIQPLVSLAVWVSLSGSGSIAGYTASDYVLYFTGVLVVDRLTRAWDVYELDRDIREGTFSAKLLRPFHPIHWSINGNIVYKAFFAILMLPAWLLLAVFFPAMRLSVDAGTLGLVIIAVLLSSAMRFVIGYQFGLLAFWSNRATAMYALYEAIHMFLSGRIAPLSMFPDWVAAAARVLPFYSTVAFPVDLLSGRLADTPEAVWQGFAQQIGWLLLLVLSLRLVWRAGLKRYGAAGG</sequence>
<dbReference type="Proteomes" id="UP000812277">
    <property type="component" value="Unassembled WGS sequence"/>
</dbReference>
<evidence type="ECO:0000313" key="3">
    <source>
        <dbReference type="Proteomes" id="UP000812277"/>
    </source>
</evidence>
<dbReference type="Pfam" id="PF06182">
    <property type="entry name" value="ABC2_membrane_6"/>
    <property type="match status" value="1"/>
</dbReference>
<feature type="transmembrane region" description="Helical" evidence="1">
    <location>
        <begin position="236"/>
        <end position="259"/>
    </location>
</feature>
<protein>
    <submittedName>
        <fullName evidence="2">ABC-2 family transporter protein</fullName>
    </submittedName>
</protein>
<feature type="transmembrane region" description="Helical" evidence="1">
    <location>
        <begin position="147"/>
        <end position="175"/>
    </location>
</feature>
<comment type="caution">
    <text evidence="2">The sequence shown here is derived from an EMBL/GenBank/DDBJ whole genome shotgun (WGS) entry which is preliminary data.</text>
</comment>
<keyword evidence="1" id="KW-1133">Transmembrane helix</keyword>
<proteinExistence type="predicted"/>
<dbReference type="PANTHER" id="PTHR36832">
    <property type="entry name" value="SLR1174 PROTEIN-RELATED"/>
    <property type="match status" value="1"/>
</dbReference>
<feature type="transmembrane region" description="Helical" evidence="1">
    <location>
        <begin position="56"/>
        <end position="74"/>
    </location>
</feature>
<gene>
    <name evidence="2" type="ORF">K0T92_23635</name>
</gene>
<dbReference type="RefSeq" id="WP_219875089.1">
    <property type="nucleotide sequence ID" value="NZ_JAHZIJ010000030.1"/>
</dbReference>
<reference evidence="2 3" key="1">
    <citation type="submission" date="2021-07" db="EMBL/GenBank/DDBJ databases">
        <title>Paenibacillus radiodurans sp. nov., isolated from the southeastern edge of Tengger Desert.</title>
        <authorList>
            <person name="Zhang G."/>
        </authorList>
    </citation>
    <scope>NUCLEOTIDE SEQUENCE [LARGE SCALE GENOMIC DNA]</scope>
    <source>
        <strain evidence="2 3">DT7-4</strain>
    </source>
</reference>
<feature type="transmembrane region" description="Helical" evidence="1">
    <location>
        <begin position="196"/>
        <end position="216"/>
    </location>
</feature>
<dbReference type="PANTHER" id="PTHR36832:SF1">
    <property type="entry name" value="SLR1174 PROTEIN"/>
    <property type="match status" value="1"/>
</dbReference>
<dbReference type="EMBL" id="JAHZIJ010000030">
    <property type="protein sequence ID" value="MBW7477707.1"/>
    <property type="molecule type" value="Genomic_DNA"/>
</dbReference>
<organism evidence="2 3">
    <name type="scientific">Paenibacillus oenotherae</name>
    <dbReference type="NCBI Taxonomy" id="1435645"/>
    <lineage>
        <taxon>Bacteria</taxon>
        <taxon>Bacillati</taxon>
        <taxon>Bacillota</taxon>
        <taxon>Bacilli</taxon>
        <taxon>Bacillales</taxon>
        <taxon>Paenibacillaceae</taxon>
        <taxon>Paenibacillus</taxon>
    </lineage>
</organism>
<keyword evidence="1" id="KW-0472">Membrane</keyword>
<feature type="transmembrane region" description="Helical" evidence="1">
    <location>
        <begin position="30"/>
        <end position="50"/>
    </location>
</feature>
<keyword evidence="1" id="KW-0812">Transmembrane</keyword>
<keyword evidence="3" id="KW-1185">Reference proteome</keyword>